<keyword evidence="7" id="KW-0698">rRNA processing</keyword>
<dbReference type="GO" id="GO:0008270">
    <property type="term" value="F:zinc ion binding"/>
    <property type="evidence" value="ECO:0007669"/>
    <property type="project" value="UniProtKB-UniRule"/>
</dbReference>
<dbReference type="PANTHER" id="PTHR46986:SF1">
    <property type="entry name" value="ENDORIBONUCLEASE YBEY, CHLOROPLASTIC"/>
    <property type="match status" value="1"/>
</dbReference>
<keyword evidence="6 7" id="KW-0862">Zinc</keyword>
<dbReference type="OrthoDB" id="9811984at2"/>
<comment type="function">
    <text evidence="7">Single strand-specific metallo-endoribonuclease involved in late-stage 70S ribosome quality control and in maturation of the 3' terminus of the 16S rRNA.</text>
</comment>
<dbReference type="Pfam" id="PF02130">
    <property type="entry name" value="YbeY"/>
    <property type="match status" value="1"/>
</dbReference>
<evidence type="ECO:0000256" key="2">
    <source>
        <dbReference type="ARBA" id="ARBA00022722"/>
    </source>
</evidence>
<gene>
    <name evidence="7" type="primary">ybeY</name>
    <name evidence="8" type="ORF">C8N28_1560</name>
</gene>
<comment type="subcellular location">
    <subcellularLocation>
        <location evidence="7">Cytoplasm</location>
    </subcellularLocation>
</comment>
<proteinExistence type="inferred from homology"/>
<dbReference type="Gene3D" id="3.40.390.30">
    <property type="entry name" value="Metalloproteases ('zincins'), catalytic domain"/>
    <property type="match status" value="1"/>
</dbReference>
<evidence type="ECO:0000256" key="4">
    <source>
        <dbReference type="ARBA" id="ARBA00022759"/>
    </source>
</evidence>
<keyword evidence="9" id="KW-1185">Reference proteome</keyword>
<comment type="cofactor">
    <cofactor evidence="7">
        <name>Zn(2+)</name>
        <dbReference type="ChEBI" id="CHEBI:29105"/>
    </cofactor>
    <text evidence="7">Binds 1 zinc ion.</text>
</comment>
<evidence type="ECO:0000256" key="7">
    <source>
        <dbReference type="HAMAP-Rule" id="MF_00009"/>
    </source>
</evidence>
<comment type="caution">
    <text evidence="8">The sequence shown here is derived from an EMBL/GenBank/DDBJ whole genome shotgun (WGS) entry which is preliminary data.</text>
</comment>
<dbReference type="GO" id="GO:0006364">
    <property type="term" value="P:rRNA processing"/>
    <property type="evidence" value="ECO:0007669"/>
    <property type="project" value="UniProtKB-UniRule"/>
</dbReference>
<dbReference type="InterPro" id="IPR020549">
    <property type="entry name" value="YbeY_CS"/>
</dbReference>
<dbReference type="InterPro" id="IPR002036">
    <property type="entry name" value="YbeY"/>
</dbReference>
<dbReference type="InterPro" id="IPR023091">
    <property type="entry name" value="MetalPrtase_cat_dom_sf_prd"/>
</dbReference>
<dbReference type="Proteomes" id="UP000294616">
    <property type="component" value="Unassembled WGS sequence"/>
</dbReference>
<comment type="similarity">
    <text evidence="1 7">Belongs to the endoribonuclease YbeY family.</text>
</comment>
<dbReference type="EC" id="3.1.-.-" evidence="7"/>
<organism evidence="8 9">
    <name type="scientific">Albibacterium bauzanense</name>
    <dbReference type="NCBI Taxonomy" id="653929"/>
    <lineage>
        <taxon>Bacteria</taxon>
        <taxon>Pseudomonadati</taxon>
        <taxon>Bacteroidota</taxon>
        <taxon>Sphingobacteriia</taxon>
        <taxon>Sphingobacteriales</taxon>
        <taxon>Sphingobacteriaceae</taxon>
        <taxon>Albibacterium</taxon>
    </lineage>
</organism>
<dbReference type="RefSeq" id="WP_132223348.1">
    <property type="nucleotide sequence ID" value="NZ_SMGO01000002.1"/>
</dbReference>
<evidence type="ECO:0000256" key="6">
    <source>
        <dbReference type="ARBA" id="ARBA00022833"/>
    </source>
</evidence>
<dbReference type="PANTHER" id="PTHR46986">
    <property type="entry name" value="ENDORIBONUCLEASE YBEY, CHLOROPLASTIC"/>
    <property type="match status" value="1"/>
</dbReference>
<evidence type="ECO:0000313" key="9">
    <source>
        <dbReference type="Proteomes" id="UP000294616"/>
    </source>
</evidence>
<keyword evidence="2 7" id="KW-0540">Nuclease</keyword>
<dbReference type="HAMAP" id="MF_00009">
    <property type="entry name" value="Endoribonucl_YbeY"/>
    <property type="match status" value="1"/>
</dbReference>
<feature type="binding site" evidence="7">
    <location>
        <position position="120"/>
    </location>
    <ligand>
        <name>Zn(2+)</name>
        <dbReference type="ChEBI" id="CHEBI:29105"/>
        <note>catalytic</note>
    </ligand>
</feature>
<name>A0A4R1M018_9SPHI</name>
<keyword evidence="4 7" id="KW-0255">Endonuclease</keyword>
<accession>A0A4R1M018</accession>
<evidence type="ECO:0000256" key="5">
    <source>
        <dbReference type="ARBA" id="ARBA00022801"/>
    </source>
</evidence>
<evidence type="ECO:0000256" key="3">
    <source>
        <dbReference type="ARBA" id="ARBA00022723"/>
    </source>
</evidence>
<feature type="binding site" evidence="7">
    <location>
        <position position="114"/>
    </location>
    <ligand>
        <name>Zn(2+)</name>
        <dbReference type="ChEBI" id="CHEBI:29105"/>
        <note>catalytic</note>
    </ligand>
</feature>
<reference evidence="8 9" key="1">
    <citation type="submission" date="2019-03" db="EMBL/GenBank/DDBJ databases">
        <title>Genomic Encyclopedia of Archaeal and Bacterial Type Strains, Phase II (KMG-II): from individual species to whole genera.</title>
        <authorList>
            <person name="Goeker M."/>
        </authorList>
    </citation>
    <scope>NUCLEOTIDE SEQUENCE [LARGE SCALE GENOMIC DNA]</scope>
    <source>
        <strain evidence="8 9">DSM 22554</strain>
    </source>
</reference>
<keyword evidence="7" id="KW-0690">Ribosome biogenesis</keyword>
<dbReference type="PROSITE" id="PS01306">
    <property type="entry name" value="UPF0054"/>
    <property type="match status" value="1"/>
</dbReference>
<keyword evidence="3 7" id="KW-0479">Metal-binding</keyword>
<dbReference type="GO" id="GO:0004222">
    <property type="term" value="F:metalloendopeptidase activity"/>
    <property type="evidence" value="ECO:0007669"/>
    <property type="project" value="InterPro"/>
</dbReference>
<keyword evidence="7" id="KW-0963">Cytoplasm</keyword>
<sequence>MKPKIHFFTEDIEFKLKNKTNLKKWIIESVEAESSFVGELNFIFCSDEYLLKINQEYLNHDTYTDIITFDNSEEDDEISGDIFISAERVTENASQLNIDPQTELHRIIIHGVLHLIGFLDKAPKDKALMTSKEDHYLNRRNF</sequence>
<dbReference type="EMBL" id="SMGO01000002">
    <property type="protein sequence ID" value="TCK82973.1"/>
    <property type="molecule type" value="Genomic_DNA"/>
</dbReference>
<dbReference type="SUPFAM" id="SSF55486">
    <property type="entry name" value="Metalloproteases ('zincins'), catalytic domain"/>
    <property type="match status" value="1"/>
</dbReference>
<evidence type="ECO:0000256" key="1">
    <source>
        <dbReference type="ARBA" id="ARBA00010875"/>
    </source>
</evidence>
<protein>
    <recommendedName>
        <fullName evidence="7">Endoribonuclease YbeY</fullName>
        <ecNumber evidence="7">3.1.-.-</ecNumber>
    </recommendedName>
</protein>
<dbReference type="NCBIfam" id="TIGR00043">
    <property type="entry name" value="rRNA maturation RNase YbeY"/>
    <property type="match status" value="1"/>
</dbReference>
<evidence type="ECO:0000313" key="8">
    <source>
        <dbReference type="EMBL" id="TCK82973.1"/>
    </source>
</evidence>
<dbReference type="GO" id="GO:0004521">
    <property type="term" value="F:RNA endonuclease activity"/>
    <property type="evidence" value="ECO:0007669"/>
    <property type="project" value="UniProtKB-UniRule"/>
</dbReference>
<keyword evidence="5 7" id="KW-0378">Hydrolase</keyword>
<feature type="binding site" evidence="7">
    <location>
        <position position="110"/>
    </location>
    <ligand>
        <name>Zn(2+)</name>
        <dbReference type="ChEBI" id="CHEBI:29105"/>
        <note>catalytic</note>
    </ligand>
</feature>
<dbReference type="GO" id="GO:0005737">
    <property type="term" value="C:cytoplasm"/>
    <property type="evidence" value="ECO:0007669"/>
    <property type="project" value="UniProtKB-SubCell"/>
</dbReference>
<dbReference type="AlphaFoldDB" id="A0A4R1M018"/>